<dbReference type="InterPro" id="IPR029753">
    <property type="entry name" value="D-isomer_DH_CS"/>
</dbReference>
<feature type="domain" description="D-isomer specific 2-hydroxyacid dehydrogenase catalytic" evidence="4">
    <location>
        <begin position="38"/>
        <end position="303"/>
    </location>
</feature>
<keyword evidence="1 3" id="KW-0560">Oxidoreductase</keyword>
<dbReference type="InterPro" id="IPR036291">
    <property type="entry name" value="NAD(P)-bd_dom_sf"/>
</dbReference>
<dbReference type="SUPFAM" id="SSF51735">
    <property type="entry name" value="NAD(P)-binding Rossmann-fold domains"/>
    <property type="match status" value="1"/>
</dbReference>
<dbReference type="SUPFAM" id="SSF52283">
    <property type="entry name" value="Formate/glycerate dehydrogenase catalytic domain-like"/>
    <property type="match status" value="1"/>
</dbReference>
<dbReference type="Pfam" id="PF00389">
    <property type="entry name" value="2-Hacid_dh"/>
    <property type="match status" value="1"/>
</dbReference>
<dbReference type="InterPro" id="IPR050223">
    <property type="entry name" value="D-isomer_2-hydroxyacid_DH"/>
</dbReference>
<dbReference type="PANTHER" id="PTHR10996:SF178">
    <property type="entry name" value="2-HYDROXYACID DEHYDROGENASE YGL185C-RELATED"/>
    <property type="match status" value="1"/>
</dbReference>
<dbReference type="InterPro" id="IPR006140">
    <property type="entry name" value="D-isomer_DH_NAD-bd"/>
</dbReference>
<dbReference type="Gene3D" id="3.40.50.720">
    <property type="entry name" value="NAD(P)-binding Rossmann-like Domain"/>
    <property type="match status" value="2"/>
</dbReference>
<proteinExistence type="inferred from homology"/>
<dbReference type="CDD" id="cd12175">
    <property type="entry name" value="2-Hacid_dh_11"/>
    <property type="match status" value="1"/>
</dbReference>
<evidence type="ECO:0000256" key="1">
    <source>
        <dbReference type="ARBA" id="ARBA00023002"/>
    </source>
</evidence>
<dbReference type="EMBL" id="JALJOT010000001">
    <property type="protein sequence ID" value="KAK9918744.1"/>
    <property type="molecule type" value="Genomic_DNA"/>
</dbReference>
<comment type="similarity">
    <text evidence="3">Belongs to the D-isomer specific 2-hydroxyacid dehydrogenase family.</text>
</comment>
<reference evidence="6 7" key="1">
    <citation type="journal article" date="2024" name="Nat. Commun.">
        <title>Phylogenomics reveals the evolutionary origins of lichenization in chlorophyte algae.</title>
        <authorList>
            <person name="Puginier C."/>
            <person name="Libourel C."/>
            <person name="Otte J."/>
            <person name="Skaloud P."/>
            <person name="Haon M."/>
            <person name="Grisel S."/>
            <person name="Petersen M."/>
            <person name="Berrin J.G."/>
            <person name="Delaux P.M."/>
            <person name="Dal Grande F."/>
            <person name="Keller J."/>
        </authorList>
    </citation>
    <scope>NUCLEOTIDE SEQUENCE [LARGE SCALE GENOMIC DNA]</scope>
    <source>
        <strain evidence="6 7">SAG 216-7</strain>
    </source>
</reference>
<dbReference type="PROSITE" id="PS00670">
    <property type="entry name" value="D_2_HYDROXYACID_DH_2"/>
    <property type="match status" value="1"/>
</dbReference>
<evidence type="ECO:0000259" key="5">
    <source>
        <dbReference type="Pfam" id="PF02826"/>
    </source>
</evidence>
<dbReference type="PANTHER" id="PTHR10996">
    <property type="entry name" value="2-HYDROXYACID DEHYDROGENASE-RELATED"/>
    <property type="match status" value="1"/>
</dbReference>
<organism evidence="6 7">
    <name type="scientific">Coccomyxa subellipsoidea</name>
    <dbReference type="NCBI Taxonomy" id="248742"/>
    <lineage>
        <taxon>Eukaryota</taxon>
        <taxon>Viridiplantae</taxon>
        <taxon>Chlorophyta</taxon>
        <taxon>core chlorophytes</taxon>
        <taxon>Trebouxiophyceae</taxon>
        <taxon>Trebouxiophyceae incertae sedis</taxon>
        <taxon>Coccomyxaceae</taxon>
        <taxon>Coccomyxa</taxon>
    </lineage>
</organism>
<dbReference type="Proteomes" id="UP001491310">
    <property type="component" value="Unassembled WGS sequence"/>
</dbReference>
<sequence>MIDLERWEVFWCYNHWDILFDRLKSKLPEWCTLKRVDPSQPLHAQVSNADVFIPTTGLVDEKAIKSAPKLKLIVQPAAGHDNIAVDTAASLGIPVCTAPGVNAASVAESALMTLLMLAKRVREQHTTFQQRGLGRPLGMQLAGKTLGIVGMGAIGTRLAEAAAALEMEVIGIRSHSSRSEFEAMLQSAHFVSLHCPLTPKTRGLLGRAEFELMRPGAMVINYARGEVIDKQALLEALESGKLGGAGLDVHWEEPADPSDPLYQHPNVQATPHTGVCTHDVIDAYAALLADNIVRRREGRELVHRLV</sequence>
<evidence type="ECO:0000256" key="2">
    <source>
        <dbReference type="ARBA" id="ARBA00023027"/>
    </source>
</evidence>
<comment type="caution">
    <text evidence="6">The sequence shown here is derived from an EMBL/GenBank/DDBJ whole genome shotgun (WGS) entry which is preliminary data.</text>
</comment>
<feature type="domain" description="D-isomer specific 2-hydroxyacid dehydrogenase NAD-binding" evidence="5">
    <location>
        <begin position="111"/>
        <end position="274"/>
    </location>
</feature>
<keyword evidence="2" id="KW-0520">NAD</keyword>
<evidence type="ECO:0000259" key="4">
    <source>
        <dbReference type="Pfam" id="PF00389"/>
    </source>
</evidence>
<protein>
    <submittedName>
        <fullName evidence="6">Uncharacterized protein</fullName>
    </submittedName>
</protein>
<dbReference type="Pfam" id="PF02826">
    <property type="entry name" value="2-Hacid_dh_C"/>
    <property type="match status" value="1"/>
</dbReference>
<keyword evidence="7" id="KW-1185">Reference proteome</keyword>
<name>A0ABR2Z3H0_9CHLO</name>
<accession>A0ABR2Z3H0</accession>
<dbReference type="InterPro" id="IPR006139">
    <property type="entry name" value="D-isomer_2_OHA_DH_cat_dom"/>
</dbReference>
<evidence type="ECO:0000256" key="3">
    <source>
        <dbReference type="RuleBase" id="RU003719"/>
    </source>
</evidence>
<dbReference type="PROSITE" id="PS00671">
    <property type="entry name" value="D_2_HYDROXYACID_DH_3"/>
    <property type="match status" value="1"/>
</dbReference>
<evidence type="ECO:0000313" key="6">
    <source>
        <dbReference type="EMBL" id="KAK9918744.1"/>
    </source>
</evidence>
<gene>
    <name evidence="6" type="ORF">WJX75_006496</name>
</gene>
<evidence type="ECO:0000313" key="7">
    <source>
        <dbReference type="Proteomes" id="UP001491310"/>
    </source>
</evidence>